<reference evidence="1 2" key="1">
    <citation type="submission" date="2015-02" db="EMBL/GenBank/DDBJ databases">
        <title>Draft genome sequences of ten Microbacterium spp. with emphasis on heavy metal contaminated environments.</title>
        <authorList>
            <person name="Corretto E."/>
        </authorList>
    </citation>
    <scope>NUCLEOTIDE SEQUENCE [LARGE SCALE GENOMIC DNA]</scope>
    <source>
        <strain evidence="1 2">ARN176</strain>
    </source>
</reference>
<proteinExistence type="predicted"/>
<dbReference type="PATRIC" id="fig|582680.6.peg.701"/>
<evidence type="ECO:0000313" key="1">
    <source>
        <dbReference type="EMBL" id="KJL34628.1"/>
    </source>
</evidence>
<organism evidence="1 2">
    <name type="scientific">Microbacterium azadirachtae</name>
    <dbReference type="NCBI Taxonomy" id="582680"/>
    <lineage>
        <taxon>Bacteria</taxon>
        <taxon>Bacillati</taxon>
        <taxon>Actinomycetota</taxon>
        <taxon>Actinomycetes</taxon>
        <taxon>Micrococcales</taxon>
        <taxon>Microbacteriaceae</taxon>
        <taxon>Microbacterium</taxon>
    </lineage>
</organism>
<dbReference type="AlphaFoldDB" id="A0A0F0LNA0"/>
<keyword evidence="2" id="KW-1185">Reference proteome</keyword>
<dbReference type="Proteomes" id="UP000033740">
    <property type="component" value="Unassembled WGS sequence"/>
</dbReference>
<dbReference type="EMBL" id="JYIX01000026">
    <property type="protein sequence ID" value="KJL34628.1"/>
    <property type="molecule type" value="Genomic_DNA"/>
</dbReference>
<evidence type="ECO:0000313" key="2">
    <source>
        <dbReference type="Proteomes" id="UP000033740"/>
    </source>
</evidence>
<dbReference type="Gene3D" id="3.40.30.10">
    <property type="entry name" value="Glutaredoxin"/>
    <property type="match status" value="1"/>
</dbReference>
<evidence type="ECO:0008006" key="3">
    <source>
        <dbReference type="Google" id="ProtNLM"/>
    </source>
</evidence>
<comment type="caution">
    <text evidence="1">The sequence shown here is derived from an EMBL/GenBank/DDBJ whole genome shotgun (WGS) entry which is preliminary data.</text>
</comment>
<dbReference type="RefSeq" id="WP_045270818.1">
    <property type="nucleotide sequence ID" value="NZ_JYIX01000026.1"/>
</dbReference>
<protein>
    <recommendedName>
        <fullName evidence="3">Alkylmercury lyase</fullName>
    </recommendedName>
</protein>
<accession>A0A0F0LNA0</accession>
<name>A0A0F0LNA0_9MICO</name>
<sequence>MRIEILTIDGCPNGSAAERAVRHALSELGLETEPAVRVIRTPAEAAATAFAGSPTVLVDGVDAVPGSAPIQDLACRVYRTADGPSGHPSAEMLVPALRAALGS</sequence>
<gene>
    <name evidence="1" type="ORF">RS86_00680</name>
</gene>